<evidence type="ECO:0000259" key="4">
    <source>
        <dbReference type="Pfam" id="PF08596"/>
    </source>
</evidence>
<dbReference type="EMBL" id="LT598461">
    <property type="protein sequence ID" value="SCU97534.1"/>
    <property type="molecule type" value="Genomic_DNA"/>
</dbReference>
<keyword evidence="2" id="KW-0268">Exocytosis</keyword>
<proteinExistence type="inferred from homology"/>
<dbReference type="OrthoDB" id="19944at2759"/>
<gene>
    <name evidence="5" type="ORF">LADA_0H06788G</name>
</gene>
<dbReference type="GO" id="GO:0005886">
    <property type="term" value="C:plasma membrane"/>
    <property type="evidence" value="ECO:0007669"/>
    <property type="project" value="TreeGrafter"/>
</dbReference>
<feature type="region of interest" description="Disordered" evidence="3">
    <location>
        <begin position="928"/>
        <end position="953"/>
    </location>
</feature>
<reference evidence="5 6" key="1">
    <citation type="submission" date="2016-03" db="EMBL/GenBank/DDBJ databases">
        <authorList>
            <person name="Devillers H."/>
        </authorList>
    </citation>
    <scope>NUCLEOTIDE SEQUENCE [LARGE SCALE GENOMIC DNA]</scope>
    <source>
        <strain evidence="5">CBS 10888</strain>
    </source>
</reference>
<protein>
    <submittedName>
        <fullName evidence="5">LADA_0H06788g1_1</fullName>
    </submittedName>
</protein>
<dbReference type="GO" id="GO:0006887">
    <property type="term" value="P:exocytosis"/>
    <property type="evidence" value="ECO:0007669"/>
    <property type="project" value="UniProtKB-KW"/>
</dbReference>
<feature type="compositionally biased region" description="Basic and acidic residues" evidence="3">
    <location>
        <begin position="936"/>
        <end position="946"/>
    </location>
</feature>
<dbReference type="GO" id="GO:0005737">
    <property type="term" value="C:cytoplasm"/>
    <property type="evidence" value="ECO:0007669"/>
    <property type="project" value="TreeGrafter"/>
</dbReference>
<evidence type="ECO:0000256" key="2">
    <source>
        <dbReference type="ARBA" id="ARBA00022483"/>
    </source>
</evidence>
<dbReference type="STRING" id="1266660.A0A1G4K1V9"/>
<evidence type="ECO:0000256" key="3">
    <source>
        <dbReference type="SAM" id="MobiDB-lite"/>
    </source>
</evidence>
<evidence type="ECO:0000313" key="5">
    <source>
        <dbReference type="EMBL" id="SCU97534.1"/>
    </source>
</evidence>
<evidence type="ECO:0000256" key="1">
    <source>
        <dbReference type="ARBA" id="ARBA00008070"/>
    </source>
</evidence>
<dbReference type="GO" id="GO:0019905">
    <property type="term" value="F:syntaxin binding"/>
    <property type="evidence" value="ECO:0007669"/>
    <property type="project" value="TreeGrafter"/>
</dbReference>
<dbReference type="InterPro" id="IPR036322">
    <property type="entry name" value="WD40_repeat_dom_sf"/>
</dbReference>
<dbReference type="GO" id="GO:0006893">
    <property type="term" value="P:Golgi to plasma membrane transport"/>
    <property type="evidence" value="ECO:0007669"/>
    <property type="project" value="TreeGrafter"/>
</dbReference>
<accession>A0A1G4K1V9</accession>
<dbReference type="InterPro" id="IPR013905">
    <property type="entry name" value="Lgl_C_dom"/>
</dbReference>
<organism evidence="5 6">
    <name type="scientific">Lachancea dasiensis</name>
    <dbReference type="NCBI Taxonomy" id="1072105"/>
    <lineage>
        <taxon>Eukaryota</taxon>
        <taxon>Fungi</taxon>
        <taxon>Dikarya</taxon>
        <taxon>Ascomycota</taxon>
        <taxon>Saccharomycotina</taxon>
        <taxon>Saccharomycetes</taxon>
        <taxon>Saccharomycetales</taxon>
        <taxon>Saccharomycetaceae</taxon>
        <taxon>Lachancea</taxon>
    </lineage>
</organism>
<sequence length="1013" mass="110978">MFKSRRFKGVSNAIKSASSSDISSGVSSKMFDVREISRYGMKGQVKAFAFDPVQSLLAIATDAGEIHVYGKQQVEVVFTLESKAVVTELRFVKGIYLVALDAKDSVIILSLHSKKVLAAFFAPGKITCIETDPSLDWMIIGLQSGSTVIYDIDKDCISPVRIENLQKLTLPKESLSEVVSLQWNPRDYGSILISYKLLTVIYSIVENKIKQQFVYELLPGAPGGDQTGNLQATRYPEVVQSIYHPNSLHILTVHRDNSLVFWDANSGKLIHARSLFETDVNVPRQTQDPGPIAQSRVIQVNWICAANPEYTSLLIAGGSIGEDDKCHSLTMIDLGVTPMYSVSSYEKMGAYYASPKQQKVFPIPNEASVVEFLPLARKSCYFGGNHDPGVVLVLLDDGEIETILYPSGSVSYKASLFPQSISWIRPTATKCVATSVPKRLWLGMMSSTYNKDFLLKGGGPVKKPLRVHDTRSSLATGHKNGSVRIWDASHGELDDSSVFDVSVSHALNKAYGVAVDNISFASETAELAVSVDGGDVVLFKFQANQYFGAAESSNDLEIKLRRFSLNEVKDLLVDIQDRAPRKLREGFLPICAIHANAGKISALKNSNVGFVGIGYEDGTLMVVDRRGPAVIFSQNSRTITNERSSFITSIDFSVAEYGDDKYSSILLFCGTDVGEVLICKILPDTSGRFAVQVIDLLKTNDQGPILAIESTSKESSISCSATIAAMQELSKGKPIPAFTMVAGYNDVRLFTAGKSKDTHRIFKYPIATAGQCFLRLPAAGRTTSATVIVCLLTNGDVKVLTVPELRELYSSRLPMAVHSKYIKESSVLRNGDIVVRVGKWEASLLTVLRETVSDLEKSNAEACQPATDDLYNPALRISCRPQVNSLQWARGSIAVKRSDLDQLFGTDQRPFKYKESDIACGTISHDPQEEVSNTHQLDRSATEHAYKSPVRHKTRSEAYGTMKSFSRALENGMDSLEGRFNDYATAAGETINGAVEQTGSDIMKGAFRSKMGF</sequence>
<dbReference type="GO" id="GO:0045159">
    <property type="term" value="F:myosin II binding"/>
    <property type="evidence" value="ECO:0007669"/>
    <property type="project" value="TreeGrafter"/>
</dbReference>
<keyword evidence="6" id="KW-1185">Reference proteome</keyword>
<dbReference type="PANTHER" id="PTHR10241:SF25">
    <property type="entry name" value="TOMOSYN, ISOFORM C"/>
    <property type="match status" value="1"/>
</dbReference>
<evidence type="ECO:0000313" key="6">
    <source>
        <dbReference type="Proteomes" id="UP000190274"/>
    </source>
</evidence>
<dbReference type="GO" id="GO:0005096">
    <property type="term" value="F:GTPase activator activity"/>
    <property type="evidence" value="ECO:0007669"/>
    <property type="project" value="TreeGrafter"/>
</dbReference>
<dbReference type="InterPro" id="IPR001680">
    <property type="entry name" value="WD40_rpt"/>
</dbReference>
<dbReference type="AlphaFoldDB" id="A0A1G4K1V9"/>
<dbReference type="SUPFAM" id="SSF50978">
    <property type="entry name" value="WD40 repeat-like"/>
    <property type="match status" value="2"/>
</dbReference>
<name>A0A1G4K1V9_9SACH</name>
<dbReference type="Gene3D" id="2.130.10.10">
    <property type="entry name" value="YVTN repeat-like/Quinoprotein amine dehydrogenase"/>
    <property type="match status" value="2"/>
</dbReference>
<dbReference type="InterPro" id="IPR015943">
    <property type="entry name" value="WD40/YVTN_repeat-like_dom_sf"/>
</dbReference>
<dbReference type="Pfam" id="PF08596">
    <property type="entry name" value="Lgl_C"/>
    <property type="match status" value="1"/>
</dbReference>
<dbReference type="PANTHER" id="PTHR10241">
    <property type="entry name" value="LETHAL 2 GIANT LARVAE PROTEIN"/>
    <property type="match status" value="1"/>
</dbReference>
<dbReference type="SMART" id="SM00320">
    <property type="entry name" value="WD40"/>
    <property type="match status" value="5"/>
</dbReference>
<comment type="similarity">
    <text evidence="1">Belongs to the WD repeat L(2)GL family.</text>
</comment>
<feature type="domain" description="Lethal giant larvae (Lgl)-like C-terminal" evidence="4">
    <location>
        <begin position="513"/>
        <end position="910"/>
    </location>
</feature>
<dbReference type="Proteomes" id="UP000190274">
    <property type="component" value="Chromosome H"/>
</dbReference>